<evidence type="ECO:0000313" key="12">
    <source>
        <dbReference type="Proteomes" id="UP000267019"/>
    </source>
</evidence>
<dbReference type="Pfam" id="PF08352">
    <property type="entry name" value="oligo_HPY"/>
    <property type="match status" value="1"/>
</dbReference>
<comment type="similarity">
    <text evidence="2">Belongs to the ABC transporter superfamily.</text>
</comment>
<comment type="subcellular location">
    <subcellularLocation>
        <location evidence="1">Cell membrane</location>
        <topology evidence="1">Peripheral membrane protein</topology>
    </subcellularLocation>
</comment>
<dbReference type="EMBL" id="RBIJ01000001">
    <property type="protein sequence ID" value="RKQ89115.1"/>
    <property type="molecule type" value="Genomic_DNA"/>
</dbReference>
<comment type="caution">
    <text evidence="11">The sequence shown here is derived from an EMBL/GenBank/DDBJ whole genome shotgun (WGS) entry which is preliminary data.</text>
</comment>
<dbReference type="InterPro" id="IPR027417">
    <property type="entry name" value="P-loop_NTPase"/>
</dbReference>
<keyword evidence="7 11" id="KW-0067">ATP-binding</keyword>
<sequence length="324" mass="35875">MTQPLVDVRDLRVHFFTPEGVVKAVDGVSFTVERGQTVSLVGESGSGKSMTALSFLRLIDPPGKIVGGEILFKGRELVRLPERELRRIRGGEIGFVFQEPMTALNPVLPVGEQIAEALLAHTLFDRKEAWERAVELLRQVGIPRPEGVVSSYPHELSGGMRQRVGIAIAIANNPDLVIADEPTTALDVTIQAQILDLLRTLREERNMALLLITHDLGVVAEMADYVLVMYAGRIVEAGPVEAIFDDPRHPYTRGLLRAKPVIGRRERRLYAIPGQVPNLLNLPPGCAFFDRCTFRMPHCRTVFPPYVEVGPGHFVACHLEVKEA</sequence>
<dbReference type="PROSITE" id="PS00211">
    <property type="entry name" value="ABC_TRANSPORTER_1"/>
    <property type="match status" value="1"/>
</dbReference>
<dbReference type="SMART" id="SM00382">
    <property type="entry name" value="AAA"/>
    <property type="match status" value="1"/>
</dbReference>
<reference evidence="11 12" key="1">
    <citation type="submission" date="2018-10" db="EMBL/GenBank/DDBJ databases">
        <title>Genomic Encyclopedia of Type Strains, Phase IV (KMG-IV): sequencing the most valuable type-strain genomes for metagenomic binning, comparative biology and taxonomic classification.</title>
        <authorList>
            <person name="Goeker M."/>
        </authorList>
    </citation>
    <scope>NUCLEOTIDE SEQUENCE [LARGE SCALE GENOMIC DNA]</scope>
    <source>
        <strain evidence="11 12">DSM 22653</strain>
    </source>
</reference>
<evidence type="ECO:0000256" key="4">
    <source>
        <dbReference type="ARBA" id="ARBA00022475"/>
    </source>
</evidence>
<dbReference type="AlphaFoldDB" id="A0A660L713"/>
<dbReference type="InterPro" id="IPR013563">
    <property type="entry name" value="Oligopep_ABC_C"/>
</dbReference>
<dbReference type="GO" id="GO:0016887">
    <property type="term" value="F:ATP hydrolysis activity"/>
    <property type="evidence" value="ECO:0007669"/>
    <property type="project" value="InterPro"/>
</dbReference>
<dbReference type="FunFam" id="3.40.50.300:FF:000016">
    <property type="entry name" value="Oligopeptide ABC transporter ATP-binding component"/>
    <property type="match status" value="1"/>
</dbReference>
<dbReference type="InterPro" id="IPR003593">
    <property type="entry name" value="AAA+_ATPase"/>
</dbReference>
<keyword evidence="6" id="KW-0547">Nucleotide-binding</keyword>
<dbReference type="CDD" id="cd03257">
    <property type="entry name" value="ABC_NikE_OppD_transporters"/>
    <property type="match status" value="1"/>
</dbReference>
<dbReference type="InterPro" id="IPR003439">
    <property type="entry name" value="ABC_transporter-like_ATP-bd"/>
</dbReference>
<evidence type="ECO:0000256" key="1">
    <source>
        <dbReference type="ARBA" id="ARBA00004202"/>
    </source>
</evidence>
<gene>
    <name evidence="11" type="ORF">C7438_0771</name>
</gene>
<evidence type="ECO:0000256" key="3">
    <source>
        <dbReference type="ARBA" id="ARBA00022448"/>
    </source>
</evidence>
<dbReference type="NCBIfam" id="TIGR01727">
    <property type="entry name" value="oligo_HPY"/>
    <property type="match status" value="1"/>
</dbReference>
<dbReference type="Gene3D" id="3.40.50.300">
    <property type="entry name" value="P-loop containing nucleotide triphosphate hydrolases"/>
    <property type="match status" value="1"/>
</dbReference>
<protein>
    <submittedName>
        <fullName evidence="11">Peptide/nickel transport system ATP-binding protein</fullName>
    </submittedName>
</protein>
<name>A0A660L713_9BACL</name>
<organism evidence="11 12">
    <name type="scientific">Brockia lithotrophica</name>
    <dbReference type="NCBI Taxonomy" id="933949"/>
    <lineage>
        <taxon>Bacteria</taxon>
        <taxon>Bacillati</taxon>
        <taxon>Bacillota</taxon>
        <taxon>Bacilli</taxon>
        <taxon>Bacillales</taxon>
        <taxon>Bacillales Family X. Incertae Sedis</taxon>
        <taxon>Brockia</taxon>
    </lineage>
</organism>
<keyword evidence="8" id="KW-1278">Translocase</keyword>
<proteinExistence type="inferred from homology"/>
<dbReference type="Pfam" id="PF00005">
    <property type="entry name" value="ABC_tran"/>
    <property type="match status" value="1"/>
</dbReference>
<dbReference type="InterPro" id="IPR050388">
    <property type="entry name" value="ABC_Ni/Peptide_Import"/>
</dbReference>
<dbReference type="PANTHER" id="PTHR43297:SF14">
    <property type="entry name" value="ATPASE AAA-TYPE CORE DOMAIN-CONTAINING PROTEIN"/>
    <property type="match status" value="1"/>
</dbReference>
<evidence type="ECO:0000256" key="6">
    <source>
        <dbReference type="ARBA" id="ARBA00022741"/>
    </source>
</evidence>
<keyword evidence="12" id="KW-1185">Reference proteome</keyword>
<dbReference type="OrthoDB" id="41661at2"/>
<keyword evidence="5" id="KW-0997">Cell inner membrane</keyword>
<dbReference type="PROSITE" id="PS50893">
    <property type="entry name" value="ABC_TRANSPORTER_2"/>
    <property type="match status" value="1"/>
</dbReference>
<evidence type="ECO:0000256" key="9">
    <source>
        <dbReference type="ARBA" id="ARBA00023136"/>
    </source>
</evidence>
<evidence type="ECO:0000256" key="7">
    <source>
        <dbReference type="ARBA" id="ARBA00022840"/>
    </source>
</evidence>
<evidence type="ECO:0000259" key="10">
    <source>
        <dbReference type="PROSITE" id="PS50893"/>
    </source>
</evidence>
<dbReference type="PANTHER" id="PTHR43297">
    <property type="entry name" value="OLIGOPEPTIDE TRANSPORT ATP-BINDING PROTEIN APPD"/>
    <property type="match status" value="1"/>
</dbReference>
<dbReference type="GO" id="GO:0005886">
    <property type="term" value="C:plasma membrane"/>
    <property type="evidence" value="ECO:0007669"/>
    <property type="project" value="UniProtKB-SubCell"/>
</dbReference>
<dbReference type="Proteomes" id="UP000267019">
    <property type="component" value="Unassembled WGS sequence"/>
</dbReference>
<dbReference type="InterPro" id="IPR017871">
    <property type="entry name" value="ABC_transporter-like_CS"/>
</dbReference>
<evidence type="ECO:0000256" key="8">
    <source>
        <dbReference type="ARBA" id="ARBA00022967"/>
    </source>
</evidence>
<keyword evidence="9" id="KW-0472">Membrane</keyword>
<feature type="domain" description="ABC transporter" evidence="10">
    <location>
        <begin position="8"/>
        <end position="256"/>
    </location>
</feature>
<dbReference type="GO" id="GO:0015833">
    <property type="term" value="P:peptide transport"/>
    <property type="evidence" value="ECO:0007669"/>
    <property type="project" value="InterPro"/>
</dbReference>
<keyword evidence="4" id="KW-1003">Cell membrane</keyword>
<evidence type="ECO:0000256" key="5">
    <source>
        <dbReference type="ARBA" id="ARBA00022519"/>
    </source>
</evidence>
<dbReference type="GO" id="GO:0005524">
    <property type="term" value="F:ATP binding"/>
    <property type="evidence" value="ECO:0007669"/>
    <property type="project" value="UniProtKB-KW"/>
</dbReference>
<keyword evidence="3" id="KW-0813">Transport</keyword>
<dbReference type="SUPFAM" id="SSF52540">
    <property type="entry name" value="P-loop containing nucleoside triphosphate hydrolases"/>
    <property type="match status" value="1"/>
</dbReference>
<evidence type="ECO:0000256" key="2">
    <source>
        <dbReference type="ARBA" id="ARBA00005417"/>
    </source>
</evidence>
<dbReference type="RefSeq" id="WP_121443975.1">
    <property type="nucleotide sequence ID" value="NZ_RBIJ01000001.1"/>
</dbReference>
<evidence type="ECO:0000313" key="11">
    <source>
        <dbReference type="EMBL" id="RKQ89115.1"/>
    </source>
</evidence>
<accession>A0A660L713</accession>